<dbReference type="GeneID" id="25269768"/>
<sequence length="114" mass="13121">MQERLQKTGSASWMHEGGVDPKEYLQHQKAALGRLFQWLDTDGDRQIHETPHQQRRDSVAHAADLRRWNENHRTKSLRLGQKDSHAFACFANAGVKALCTSVHLQHPLCKENWA</sequence>
<dbReference type="EMBL" id="HG670343">
    <property type="protein sequence ID" value="CDI76251.1"/>
    <property type="molecule type" value="Genomic_DNA"/>
</dbReference>
<reference evidence="1" key="2">
    <citation type="submission" date="2013-10" db="EMBL/GenBank/DDBJ databases">
        <authorList>
            <person name="Aslett M."/>
        </authorList>
    </citation>
    <scope>NUCLEOTIDE SEQUENCE</scope>
    <source>
        <strain evidence="1">Houghton</strain>
    </source>
</reference>
<evidence type="ECO:0000313" key="1">
    <source>
        <dbReference type="EMBL" id="CDI76251.1"/>
    </source>
</evidence>
<dbReference type="Proteomes" id="UP000018050">
    <property type="component" value="Unassembled WGS sequence"/>
</dbReference>
<keyword evidence="2" id="KW-1185">Reference proteome</keyword>
<evidence type="ECO:0000313" key="2">
    <source>
        <dbReference type="Proteomes" id="UP000018050"/>
    </source>
</evidence>
<gene>
    <name evidence="1" type="ORF">EAH_00016980</name>
</gene>
<organism evidence="1 2">
    <name type="scientific">Eimeria acervulina</name>
    <name type="common">Coccidian parasite</name>
    <dbReference type="NCBI Taxonomy" id="5801"/>
    <lineage>
        <taxon>Eukaryota</taxon>
        <taxon>Sar</taxon>
        <taxon>Alveolata</taxon>
        <taxon>Apicomplexa</taxon>
        <taxon>Conoidasida</taxon>
        <taxon>Coccidia</taxon>
        <taxon>Eucoccidiorida</taxon>
        <taxon>Eimeriorina</taxon>
        <taxon>Eimeriidae</taxon>
        <taxon>Eimeria</taxon>
    </lineage>
</organism>
<dbReference type="AlphaFoldDB" id="U6G7M1"/>
<proteinExistence type="predicted"/>
<reference evidence="1" key="1">
    <citation type="submission" date="2013-10" db="EMBL/GenBank/DDBJ databases">
        <title>Genomic analysis of the causative agents of coccidiosis in chickens.</title>
        <authorList>
            <person name="Reid A.J."/>
            <person name="Blake D."/>
            <person name="Billington K."/>
            <person name="Browne H."/>
            <person name="Dunn M."/>
            <person name="Hung S."/>
            <person name="Kawahara F."/>
            <person name="Miranda-Saavedra D."/>
            <person name="Mourier T."/>
            <person name="Nagra H."/>
            <person name="Otto T.D."/>
            <person name="Rawlings N."/>
            <person name="Sanchez A."/>
            <person name="Sanders M."/>
            <person name="Subramaniam C."/>
            <person name="Tay Y."/>
            <person name="Dear P."/>
            <person name="Doerig C."/>
            <person name="Gruber A."/>
            <person name="Parkinson J."/>
            <person name="Shirley M."/>
            <person name="Wan K.L."/>
            <person name="Berriman M."/>
            <person name="Tomley F."/>
            <person name="Pain A."/>
        </authorList>
    </citation>
    <scope>NUCLEOTIDE SEQUENCE</scope>
    <source>
        <strain evidence="1">Houghton</strain>
    </source>
</reference>
<accession>U6G7M1</accession>
<dbReference type="VEuPathDB" id="ToxoDB:EAH_00016980"/>
<protein>
    <submittedName>
        <fullName evidence="1">Uncharacterized protein</fullName>
    </submittedName>
</protein>
<dbReference type="RefSeq" id="XP_013253186.1">
    <property type="nucleotide sequence ID" value="XM_013397732.1"/>
</dbReference>
<name>U6G7M1_EIMAC</name>